<comment type="caution">
    <text evidence="2">The sequence shown here is derived from an EMBL/GenBank/DDBJ whole genome shotgun (WGS) entry which is preliminary data.</text>
</comment>
<dbReference type="AlphaFoldDB" id="A0A401ZPS5"/>
<evidence type="ECO:0000313" key="2">
    <source>
        <dbReference type="EMBL" id="GCE08908.1"/>
    </source>
</evidence>
<dbReference type="GO" id="GO:0016810">
    <property type="term" value="F:hydrolase activity, acting on carbon-nitrogen (but not peptide) bonds"/>
    <property type="evidence" value="ECO:0007669"/>
    <property type="project" value="InterPro"/>
</dbReference>
<dbReference type="SUPFAM" id="SSF88713">
    <property type="entry name" value="Glycoside hydrolase/deacetylase"/>
    <property type="match status" value="1"/>
</dbReference>
<dbReference type="OrthoDB" id="9812065at2"/>
<gene>
    <name evidence="2" type="ORF">KDAU_62370</name>
</gene>
<dbReference type="RefSeq" id="WP_126601380.1">
    <property type="nucleotide sequence ID" value="NZ_BIFQ01000002.1"/>
</dbReference>
<dbReference type="InterPro" id="IPR011330">
    <property type="entry name" value="Glyco_hydro/deAcase_b/a-brl"/>
</dbReference>
<dbReference type="PROSITE" id="PS51677">
    <property type="entry name" value="NODB"/>
    <property type="match status" value="1"/>
</dbReference>
<dbReference type="EMBL" id="BIFQ01000002">
    <property type="protein sequence ID" value="GCE08908.1"/>
    <property type="molecule type" value="Genomic_DNA"/>
</dbReference>
<name>A0A401ZPS5_9CHLR</name>
<organism evidence="2 3">
    <name type="scientific">Dictyobacter aurantiacus</name>
    <dbReference type="NCBI Taxonomy" id="1936993"/>
    <lineage>
        <taxon>Bacteria</taxon>
        <taxon>Bacillati</taxon>
        <taxon>Chloroflexota</taxon>
        <taxon>Ktedonobacteria</taxon>
        <taxon>Ktedonobacterales</taxon>
        <taxon>Dictyobacteraceae</taxon>
        <taxon>Dictyobacter</taxon>
    </lineage>
</organism>
<dbReference type="CDD" id="cd10917">
    <property type="entry name" value="CE4_NodB_like_6s_7s"/>
    <property type="match status" value="1"/>
</dbReference>
<evidence type="ECO:0000313" key="3">
    <source>
        <dbReference type="Proteomes" id="UP000287224"/>
    </source>
</evidence>
<dbReference type="GO" id="GO:0005975">
    <property type="term" value="P:carbohydrate metabolic process"/>
    <property type="evidence" value="ECO:0007669"/>
    <property type="project" value="InterPro"/>
</dbReference>
<accession>A0A401ZPS5</accession>
<dbReference type="InterPro" id="IPR002509">
    <property type="entry name" value="NODB_dom"/>
</dbReference>
<proteinExistence type="predicted"/>
<dbReference type="Pfam" id="PF01522">
    <property type="entry name" value="Polysacc_deac_1"/>
    <property type="match status" value="1"/>
</dbReference>
<dbReference type="PANTHER" id="PTHR10587">
    <property type="entry name" value="GLYCOSYL TRANSFERASE-RELATED"/>
    <property type="match status" value="1"/>
</dbReference>
<dbReference type="Proteomes" id="UP000287224">
    <property type="component" value="Unassembled WGS sequence"/>
</dbReference>
<evidence type="ECO:0000259" key="1">
    <source>
        <dbReference type="PROSITE" id="PS51677"/>
    </source>
</evidence>
<dbReference type="InterPro" id="IPR050248">
    <property type="entry name" value="Polysacc_deacetylase_ArnD"/>
</dbReference>
<feature type="domain" description="NodB homology" evidence="1">
    <location>
        <begin position="71"/>
        <end position="251"/>
    </location>
</feature>
<reference evidence="3" key="1">
    <citation type="submission" date="2018-12" db="EMBL/GenBank/DDBJ databases">
        <title>Tengunoibacter tsumagoiensis gen. nov., sp. nov., Dictyobacter kobayashii sp. nov., D. alpinus sp. nov., and D. joshuensis sp. nov. and description of Dictyobacteraceae fam. nov. within the order Ktedonobacterales isolated from Tengu-no-mugimeshi.</title>
        <authorList>
            <person name="Wang C.M."/>
            <person name="Zheng Y."/>
            <person name="Sakai Y."/>
            <person name="Toyoda A."/>
            <person name="Minakuchi Y."/>
            <person name="Abe K."/>
            <person name="Yokota A."/>
            <person name="Yabe S."/>
        </authorList>
    </citation>
    <scope>NUCLEOTIDE SEQUENCE [LARGE SCALE GENOMIC DNA]</scope>
    <source>
        <strain evidence="3">S-27</strain>
    </source>
</reference>
<keyword evidence="3" id="KW-1185">Reference proteome</keyword>
<protein>
    <recommendedName>
        <fullName evidence="1">NodB homology domain-containing protein</fullName>
    </recommendedName>
</protein>
<sequence>MRYRFALILIGLLFTTMSFTGSSSVHLPAGQPVTIVSAIPRLGAHLAPVPGIAILAKQAHPLLCHSSGHQKKVTLTFDDGPDVTYTPEILTILNQYHLHATFFNLGQNVQAHPQVTRMVYAAGHTIGNHSWNHTRLTALSPTGVMWQLESTNHIIQQTIGIKPTLMRPPYNSINNMVRMQIEKAGLQPVLGDVDSLDWQRPGVNVIVQTTLRETGNTSIIVMHDGGGDRTQTVGALPLIIQALEQRGYAIVPIQQLSGH</sequence>
<dbReference type="Gene3D" id="3.20.20.370">
    <property type="entry name" value="Glycoside hydrolase/deacetylase"/>
    <property type="match status" value="1"/>
</dbReference>